<feature type="DNA-binding region" description="H-T-H motif" evidence="4">
    <location>
        <begin position="32"/>
        <end position="51"/>
    </location>
</feature>
<dbReference type="PROSITE" id="PS01081">
    <property type="entry name" value="HTH_TETR_1"/>
    <property type="match status" value="1"/>
</dbReference>
<dbReference type="InterPro" id="IPR023772">
    <property type="entry name" value="DNA-bd_HTH_TetR-type_CS"/>
</dbReference>
<dbReference type="Pfam" id="PF00440">
    <property type="entry name" value="TetR_N"/>
    <property type="match status" value="1"/>
</dbReference>
<dbReference type="InterPro" id="IPR001647">
    <property type="entry name" value="HTH_TetR"/>
</dbReference>
<dbReference type="RefSeq" id="WP_169726702.1">
    <property type="nucleotide sequence ID" value="NZ_LQPW01000015.1"/>
</dbReference>
<dbReference type="Proteomes" id="UP000193317">
    <property type="component" value="Unassembled WGS sequence"/>
</dbReference>
<keyword evidence="2 4" id="KW-0238">DNA-binding</keyword>
<keyword evidence="1" id="KW-0805">Transcription regulation</keyword>
<dbReference type="PROSITE" id="PS50977">
    <property type="entry name" value="HTH_TETR_2"/>
    <property type="match status" value="1"/>
</dbReference>
<evidence type="ECO:0000256" key="1">
    <source>
        <dbReference type="ARBA" id="ARBA00023015"/>
    </source>
</evidence>
<reference evidence="6 7" key="1">
    <citation type="submission" date="2016-01" db="EMBL/GenBank/DDBJ databases">
        <title>The new phylogeny of the genus Mycobacterium.</title>
        <authorList>
            <person name="Tarcisio F."/>
            <person name="Conor M."/>
            <person name="Antonella G."/>
            <person name="Elisabetta G."/>
            <person name="Giulia F.S."/>
            <person name="Sara T."/>
            <person name="Anna F."/>
            <person name="Clotilde B."/>
            <person name="Roberto B."/>
            <person name="Veronica D.S."/>
            <person name="Fabio R."/>
            <person name="Monica P."/>
            <person name="Olivier J."/>
            <person name="Enrico T."/>
            <person name="Nicola S."/>
        </authorList>
    </citation>
    <scope>NUCLEOTIDE SEQUENCE [LARGE SCALE GENOMIC DNA]</scope>
    <source>
        <strain evidence="6 7">DSM 44166</strain>
    </source>
</reference>
<accession>A0A1X2FC51</accession>
<evidence type="ECO:0000256" key="4">
    <source>
        <dbReference type="PROSITE-ProRule" id="PRU00335"/>
    </source>
</evidence>
<dbReference type="InterPro" id="IPR009057">
    <property type="entry name" value="Homeodomain-like_sf"/>
</dbReference>
<dbReference type="SUPFAM" id="SSF48498">
    <property type="entry name" value="Tetracyclin repressor-like, C-terminal domain"/>
    <property type="match status" value="1"/>
</dbReference>
<dbReference type="Gene3D" id="1.10.10.60">
    <property type="entry name" value="Homeodomain-like"/>
    <property type="match status" value="1"/>
</dbReference>
<proteinExistence type="predicted"/>
<evidence type="ECO:0000259" key="5">
    <source>
        <dbReference type="PROSITE" id="PS50977"/>
    </source>
</evidence>
<dbReference type="EMBL" id="LQPW01000015">
    <property type="protein sequence ID" value="ORX16030.1"/>
    <property type="molecule type" value="Genomic_DNA"/>
</dbReference>
<dbReference type="PANTHER" id="PTHR47506:SF1">
    <property type="entry name" value="HTH-TYPE TRANSCRIPTIONAL REGULATOR YJDC"/>
    <property type="match status" value="1"/>
</dbReference>
<keyword evidence="7" id="KW-1185">Reference proteome</keyword>
<dbReference type="InterPro" id="IPR036271">
    <property type="entry name" value="Tet_transcr_reg_TetR-rel_C_sf"/>
</dbReference>
<name>A0A1X2FC51_MYCSZ</name>
<evidence type="ECO:0000256" key="3">
    <source>
        <dbReference type="ARBA" id="ARBA00023163"/>
    </source>
</evidence>
<gene>
    <name evidence="6" type="ORF">AWC27_18705</name>
</gene>
<evidence type="ECO:0000313" key="7">
    <source>
        <dbReference type="Proteomes" id="UP000193317"/>
    </source>
</evidence>
<dbReference type="PANTHER" id="PTHR47506">
    <property type="entry name" value="TRANSCRIPTIONAL REGULATORY PROTEIN"/>
    <property type="match status" value="1"/>
</dbReference>
<organism evidence="6 7">
    <name type="scientific">Mycobacterium szulgai</name>
    <dbReference type="NCBI Taxonomy" id="1787"/>
    <lineage>
        <taxon>Bacteria</taxon>
        <taxon>Bacillati</taxon>
        <taxon>Actinomycetota</taxon>
        <taxon>Actinomycetes</taxon>
        <taxon>Mycobacteriales</taxon>
        <taxon>Mycobacteriaceae</taxon>
        <taxon>Mycobacterium</taxon>
    </lineage>
</organism>
<dbReference type="AlphaFoldDB" id="A0A1X2FC51"/>
<feature type="domain" description="HTH tetR-type" evidence="5">
    <location>
        <begin position="9"/>
        <end position="69"/>
    </location>
</feature>
<dbReference type="PRINTS" id="PR00455">
    <property type="entry name" value="HTHTETR"/>
</dbReference>
<dbReference type="InterPro" id="IPR025996">
    <property type="entry name" value="MT1864/Rv1816-like_C"/>
</dbReference>
<evidence type="ECO:0000256" key="2">
    <source>
        <dbReference type="ARBA" id="ARBA00023125"/>
    </source>
</evidence>
<comment type="caution">
    <text evidence="6">The sequence shown here is derived from an EMBL/GenBank/DDBJ whole genome shotgun (WGS) entry which is preliminary data.</text>
</comment>
<sequence length="210" mass="23031">MSRSERKKANTASAILDAAEVLFRQRGFQATTIDEIAERADVSVGSVYVHFENKARLYLALVERALTINEAAMGKVAELNLSSPLERVFAAGDAYLNFHLEHPGAFQMIALRVLEASSGLHEVEARIADRVQQLVDAVEADLRAAIEAGEVRSDLDAARAMRFLWGAWNGVIGMTLREDRLRIDDQELRATLAVARSVVTDGLRAGGAQR</sequence>
<dbReference type="GO" id="GO:0003677">
    <property type="term" value="F:DNA binding"/>
    <property type="evidence" value="ECO:0007669"/>
    <property type="project" value="UniProtKB-UniRule"/>
</dbReference>
<evidence type="ECO:0000313" key="6">
    <source>
        <dbReference type="EMBL" id="ORX16030.1"/>
    </source>
</evidence>
<keyword evidence="3" id="KW-0804">Transcription</keyword>
<dbReference type="SUPFAM" id="SSF46689">
    <property type="entry name" value="Homeodomain-like"/>
    <property type="match status" value="1"/>
</dbReference>
<protein>
    <submittedName>
        <fullName evidence="6">TetR family transcriptional regulator</fullName>
    </submittedName>
</protein>
<dbReference type="Gene3D" id="1.10.357.10">
    <property type="entry name" value="Tetracycline Repressor, domain 2"/>
    <property type="match status" value="1"/>
</dbReference>
<dbReference type="Pfam" id="PF13305">
    <property type="entry name" value="TetR_C_33"/>
    <property type="match status" value="1"/>
</dbReference>